<evidence type="ECO:0000313" key="8">
    <source>
        <dbReference type="RefSeq" id="XP_022290672.1"/>
    </source>
</evidence>
<evidence type="ECO:0000256" key="4">
    <source>
        <dbReference type="SAM" id="Phobius"/>
    </source>
</evidence>
<keyword evidence="5" id="KW-0732">Signal</keyword>
<dbReference type="PANTHER" id="PTHR23206:SF7">
    <property type="entry name" value="PROTEIN KINASE DOMAIN-CONTAINING PROTEIN"/>
    <property type="match status" value="1"/>
</dbReference>
<evidence type="ECO:0000259" key="6">
    <source>
        <dbReference type="Pfam" id="PF20720"/>
    </source>
</evidence>
<dbReference type="InterPro" id="IPR051631">
    <property type="entry name" value="Ankyrin-KH/SAM_domain"/>
</dbReference>
<sequence length="1299" mass="146910">MEFFHFVLIFFLFSFIPKECRELHGYKFPVFTTTFCPQNETEWNSRASVFNCTGESTYACLPNNEISELIEFCYPLQNIAIPKGLCLFLSKKNSEVDAFDCATFYHGCPDRPYLGKFVYKYPSCVNLGNGCFLAEPSCQSTPATSVTLESTAPYTDSGIDREKVIWISMGTVGTFLVFVIVVLVCCLMYKKKQTEIYTKPEDLERILQTVPLCQDSHLLVNPVPCEVFSEKVMETTLIGWQQEDSFFVETRGSYLKKRQLEREIFKDWQQEDELFVQTKASEKVESVIKKSNLVIVAGHSGSGKSAIIQHVALVLRKQGWVVKQINSIENIGASLSSEESTENTTLFVLNDPIGKEFLDDVAYSTWRTFEQSLTQFLKKVKLLVTCRNSILQDNKVKKLTHFQDSSNVINVDSGPFELNEYEKRKIFEKHNAKRQITKEDISEIVQTKTYFPLLCKLFSKTEDSIDHLVFFREPKKVLQNEIENLKVSNKEKYCGLVCLALFRNKLCSKEITENYKLFKECLLLCGVSECTSPATILNNLELVKGLFVKKIGETYHFYHDFVMEVTTFVFGTDFPSKIIEHADIGFLRRRVRLKDCADFPDSFIITLSDDWIESLSDRLFQEIFQHRFMEVILNPCLKNEKIIEAFIRKINLNPQKLHLMDEEMKIAPPEQSSVDTRKHMWCSRLNFVTGEKRLSPLFALIAFCHDVLSIFCLKALKQTDNISTNSRLFSAVCCTGSTEMFHMFSEQEVKDCLKKTWMSLYPVGILSLFHNFELLQYIFKLDMVNRPVTVDEDHVWTPLMLAMISDTSNIIQNDHDRQSRRNKTIQVLIDNGYSVNYCSETVGSALFLACEYGYDSTVDLLLSKGADANFCDRNGVSPLSKACLKGYDHISSLLLKSGADVNLCNEIGHSPLFVACENGLDKTVQLLLENGANVNLSDKDGVSPLFSTCKKGKENIVQLLLRYGADVNQCDKNDNSPLQRACFHNHINVVRLLMESGADVNLCNAYGDSPLSRACQYGYDSIVQFLIKNSANVNLCDNKRVSPLSKACLNGYDNIVQLLVKSGAKVNLCDQNEVSPLFNATFCTEETLSLLIQNGADVNKRDKNGDGPLHEACKKGREGTLQILLNNKVEVNQCNKNGYSPLYIACSKGHTKIVQRLLGNGAEVNLCDENKNSPLSKACENGHDAAVQFLLEYGADVNLCNTDGVSPISLACENGHDRKKQHVMKYDQQGELLTFETEHESIVELLVKSGADLNLCDNNRKSPLFKAYENGHNNIVKFLLTNGAEENLCTIDGVRLFST</sequence>
<dbReference type="InterPro" id="IPR002110">
    <property type="entry name" value="Ankyrin_rpt"/>
</dbReference>
<evidence type="ECO:0000256" key="2">
    <source>
        <dbReference type="ARBA" id="ARBA00023043"/>
    </source>
</evidence>
<dbReference type="GO" id="GO:0045087">
    <property type="term" value="P:innate immune response"/>
    <property type="evidence" value="ECO:0007669"/>
    <property type="project" value="TreeGrafter"/>
</dbReference>
<feature type="repeat" description="ANK" evidence="3">
    <location>
        <begin position="1170"/>
        <end position="1202"/>
    </location>
</feature>
<dbReference type="PROSITE" id="PS50297">
    <property type="entry name" value="ANK_REP_REGION"/>
    <property type="match status" value="10"/>
</dbReference>
<feature type="repeat" description="ANK" evidence="3">
    <location>
        <begin position="1137"/>
        <end position="1169"/>
    </location>
</feature>
<dbReference type="KEGG" id="cvn:111102285"/>
<feature type="repeat" description="ANK" evidence="3">
    <location>
        <begin position="973"/>
        <end position="1005"/>
    </location>
</feature>
<feature type="chain" id="PRO_5034128472" evidence="5">
    <location>
        <begin position="23"/>
        <end position="1299"/>
    </location>
</feature>
<gene>
    <name evidence="8" type="primary">LOC111102285</name>
</gene>
<reference evidence="8" key="1">
    <citation type="submission" date="2025-08" db="UniProtKB">
        <authorList>
            <consortium name="RefSeq"/>
        </authorList>
    </citation>
    <scope>IDENTIFICATION</scope>
    <source>
        <tissue evidence="8">Whole sample</tissue>
    </source>
</reference>
<dbReference type="SMART" id="SM00248">
    <property type="entry name" value="ANK"/>
    <property type="match status" value="14"/>
</dbReference>
<feature type="domain" description="Novel STAND NTPase 3" evidence="6">
    <location>
        <begin position="275"/>
        <end position="430"/>
    </location>
</feature>
<feature type="repeat" description="ANK" evidence="3">
    <location>
        <begin position="1259"/>
        <end position="1291"/>
    </location>
</feature>
<name>A0A8B8AGP4_CRAVI</name>
<keyword evidence="2 3" id="KW-0040">ANK repeat</keyword>
<evidence type="ECO:0000256" key="1">
    <source>
        <dbReference type="ARBA" id="ARBA00022737"/>
    </source>
</evidence>
<evidence type="ECO:0000256" key="5">
    <source>
        <dbReference type="SAM" id="SignalP"/>
    </source>
</evidence>
<feature type="repeat" description="ANK" evidence="3">
    <location>
        <begin position="1104"/>
        <end position="1136"/>
    </location>
</feature>
<dbReference type="Pfam" id="PF20720">
    <property type="entry name" value="nSTAND3"/>
    <property type="match status" value="1"/>
</dbReference>
<protein>
    <submittedName>
        <fullName evidence="8">Uncharacterized protein LOC111102285 isoform X1</fullName>
    </submittedName>
</protein>
<organism evidence="7 8">
    <name type="scientific">Crassostrea virginica</name>
    <name type="common">Eastern oyster</name>
    <dbReference type="NCBI Taxonomy" id="6565"/>
    <lineage>
        <taxon>Eukaryota</taxon>
        <taxon>Metazoa</taxon>
        <taxon>Spiralia</taxon>
        <taxon>Lophotrochozoa</taxon>
        <taxon>Mollusca</taxon>
        <taxon>Bivalvia</taxon>
        <taxon>Autobranchia</taxon>
        <taxon>Pteriomorphia</taxon>
        <taxon>Ostreida</taxon>
        <taxon>Ostreoidea</taxon>
        <taxon>Ostreidae</taxon>
        <taxon>Crassostrea</taxon>
    </lineage>
</organism>
<feature type="signal peptide" evidence="5">
    <location>
        <begin position="1"/>
        <end position="22"/>
    </location>
</feature>
<evidence type="ECO:0000313" key="7">
    <source>
        <dbReference type="Proteomes" id="UP000694844"/>
    </source>
</evidence>
<accession>A0A8B8AGP4</accession>
<keyword evidence="4" id="KW-0812">Transmembrane</keyword>
<keyword evidence="1" id="KW-0677">Repeat</keyword>
<dbReference type="GeneID" id="111102285"/>
<dbReference type="Gene3D" id="1.25.40.20">
    <property type="entry name" value="Ankyrin repeat-containing domain"/>
    <property type="match status" value="3"/>
</dbReference>
<dbReference type="InterPro" id="IPR036770">
    <property type="entry name" value="Ankyrin_rpt-contain_sf"/>
</dbReference>
<proteinExistence type="predicted"/>
<feature type="repeat" description="ANK" evidence="3">
    <location>
        <begin position="907"/>
        <end position="939"/>
    </location>
</feature>
<feature type="repeat" description="ANK" evidence="3">
    <location>
        <begin position="841"/>
        <end position="873"/>
    </location>
</feature>
<dbReference type="InterPro" id="IPR049050">
    <property type="entry name" value="nSTAND3"/>
</dbReference>
<feature type="transmembrane region" description="Helical" evidence="4">
    <location>
        <begin position="164"/>
        <end position="189"/>
    </location>
</feature>
<dbReference type="PRINTS" id="PR01415">
    <property type="entry name" value="ANKYRIN"/>
</dbReference>
<dbReference type="SUPFAM" id="SSF48403">
    <property type="entry name" value="Ankyrin repeat"/>
    <property type="match status" value="2"/>
</dbReference>
<dbReference type="PROSITE" id="PS50088">
    <property type="entry name" value="ANK_REPEAT"/>
    <property type="match status" value="11"/>
</dbReference>
<keyword evidence="7" id="KW-1185">Reference proteome</keyword>
<feature type="repeat" description="ANK" evidence="3">
    <location>
        <begin position="940"/>
        <end position="972"/>
    </location>
</feature>
<dbReference type="InterPro" id="IPR027417">
    <property type="entry name" value="P-loop_NTPase"/>
</dbReference>
<feature type="repeat" description="ANK" evidence="3">
    <location>
        <begin position="874"/>
        <end position="906"/>
    </location>
</feature>
<dbReference type="RefSeq" id="XP_022290672.1">
    <property type="nucleotide sequence ID" value="XM_022434964.1"/>
</dbReference>
<feature type="repeat" description="ANK" evidence="3">
    <location>
        <begin position="1006"/>
        <end position="1038"/>
    </location>
</feature>
<dbReference type="Pfam" id="PF13857">
    <property type="entry name" value="Ank_5"/>
    <property type="match status" value="1"/>
</dbReference>
<keyword evidence="4" id="KW-0472">Membrane</keyword>
<dbReference type="Pfam" id="PF00023">
    <property type="entry name" value="Ank"/>
    <property type="match status" value="2"/>
</dbReference>
<dbReference type="Pfam" id="PF12796">
    <property type="entry name" value="Ank_2"/>
    <property type="match status" value="4"/>
</dbReference>
<dbReference type="SUPFAM" id="SSF52540">
    <property type="entry name" value="P-loop containing nucleoside triphosphate hydrolases"/>
    <property type="match status" value="1"/>
</dbReference>
<keyword evidence="4" id="KW-1133">Transmembrane helix</keyword>
<dbReference type="GO" id="GO:0005737">
    <property type="term" value="C:cytoplasm"/>
    <property type="evidence" value="ECO:0007669"/>
    <property type="project" value="TreeGrafter"/>
</dbReference>
<dbReference type="PANTHER" id="PTHR23206">
    <property type="entry name" value="MASK PROTEIN"/>
    <property type="match status" value="1"/>
</dbReference>
<feature type="repeat" description="ANK" evidence="3">
    <location>
        <begin position="1039"/>
        <end position="1071"/>
    </location>
</feature>
<dbReference type="Proteomes" id="UP000694844">
    <property type="component" value="Chromosome 6"/>
</dbReference>
<evidence type="ECO:0000256" key="3">
    <source>
        <dbReference type="PROSITE-ProRule" id="PRU00023"/>
    </source>
</evidence>
<dbReference type="OrthoDB" id="6130038at2759"/>